<protein>
    <submittedName>
        <fullName evidence="1">Uncharacterized protein</fullName>
    </submittedName>
</protein>
<dbReference type="EMBL" id="GGEC01053226">
    <property type="protein sequence ID" value="MBX33710.1"/>
    <property type="molecule type" value="Transcribed_RNA"/>
</dbReference>
<organism evidence="1">
    <name type="scientific">Rhizophora mucronata</name>
    <name type="common">Asiatic mangrove</name>
    <dbReference type="NCBI Taxonomy" id="61149"/>
    <lineage>
        <taxon>Eukaryota</taxon>
        <taxon>Viridiplantae</taxon>
        <taxon>Streptophyta</taxon>
        <taxon>Embryophyta</taxon>
        <taxon>Tracheophyta</taxon>
        <taxon>Spermatophyta</taxon>
        <taxon>Magnoliopsida</taxon>
        <taxon>eudicotyledons</taxon>
        <taxon>Gunneridae</taxon>
        <taxon>Pentapetalae</taxon>
        <taxon>rosids</taxon>
        <taxon>fabids</taxon>
        <taxon>Malpighiales</taxon>
        <taxon>Rhizophoraceae</taxon>
        <taxon>Rhizophora</taxon>
    </lineage>
</organism>
<name>A0A2P2MU12_RHIMU</name>
<evidence type="ECO:0000313" key="1">
    <source>
        <dbReference type="EMBL" id="MBX33710.1"/>
    </source>
</evidence>
<accession>A0A2P2MU12</accession>
<reference evidence="1" key="1">
    <citation type="submission" date="2018-02" db="EMBL/GenBank/DDBJ databases">
        <title>Rhizophora mucronata_Transcriptome.</title>
        <authorList>
            <person name="Meera S.P."/>
            <person name="Sreeshan A."/>
            <person name="Augustine A."/>
        </authorList>
    </citation>
    <scope>NUCLEOTIDE SEQUENCE</scope>
    <source>
        <tissue evidence="1">Leaf</tissue>
    </source>
</reference>
<proteinExistence type="predicted"/>
<sequence>MYHTHYLHHPLENGAIRYRENNFTK</sequence>
<dbReference type="AlphaFoldDB" id="A0A2P2MU12"/>